<protein>
    <submittedName>
        <fullName evidence="1">Uncharacterized protein</fullName>
    </submittedName>
</protein>
<dbReference type="AlphaFoldDB" id="A0A645GBK3"/>
<name>A0A645GBK3_9ZZZZ</name>
<gene>
    <name evidence="1" type="ORF">SDC9_170567</name>
</gene>
<sequence>MGTDIERKITLIPTRPTQFEDAMRRLYARGNFHGVRHQIGKISGRVKMIVKENYPNIFNRLQFPQMLHYVRYSPVPYKNFKEFQQACINETIIIEKNKEYRENNLKRLKKLRTALRSKNPELMKASPTTLNSLIHKHDTNKPERDILPSDEEIEIFLKDHREMDPRLISDTY</sequence>
<organism evidence="1">
    <name type="scientific">bioreactor metagenome</name>
    <dbReference type="NCBI Taxonomy" id="1076179"/>
    <lineage>
        <taxon>unclassified sequences</taxon>
        <taxon>metagenomes</taxon>
        <taxon>ecological metagenomes</taxon>
    </lineage>
</organism>
<evidence type="ECO:0000313" key="1">
    <source>
        <dbReference type="EMBL" id="MPN23179.1"/>
    </source>
</evidence>
<accession>A0A645GBK3</accession>
<comment type="caution">
    <text evidence="1">The sequence shown here is derived from an EMBL/GenBank/DDBJ whole genome shotgun (WGS) entry which is preliminary data.</text>
</comment>
<dbReference type="EMBL" id="VSSQ01071611">
    <property type="protein sequence ID" value="MPN23179.1"/>
    <property type="molecule type" value="Genomic_DNA"/>
</dbReference>
<proteinExistence type="predicted"/>
<reference evidence="1" key="1">
    <citation type="submission" date="2019-08" db="EMBL/GenBank/DDBJ databases">
        <authorList>
            <person name="Kucharzyk K."/>
            <person name="Murdoch R.W."/>
            <person name="Higgins S."/>
            <person name="Loffler F."/>
        </authorList>
    </citation>
    <scope>NUCLEOTIDE SEQUENCE</scope>
</reference>